<dbReference type="Gene3D" id="3.40.50.1240">
    <property type="entry name" value="Phosphoglycerate mutase-like"/>
    <property type="match status" value="1"/>
</dbReference>
<dbReference type="GO" id="GO:0004331">
    <property type="term" value="F:fructose-2,6-bisphosphate 2-phosphatase activity"/>
    <property type="evidence" value="ECO:0007669"/>
    <property type="project" value="TreeGrafter"/>
</dbReference>
<dbReference type="Proteomes" id="UP000468388">
    <property type="component" value="Unassembled WGS sequence"/>
</dbReference>
<protein>
    <submittedName>
        <fullName evidence="4">Histidine phosphatase family protein</fullName>
    </submittedName>
</protein>
<sequence>MTRIALIRHGSTAWNKEGRMQGSTDIPLDDEGILQAQKLGLRLSDEQWDLVYSSHLSRARQTGEIIAAQLGITDFFQDERLREVSGGKTEGTSEEERILKWGPDWRQLELGMETEAAVCDRGLAFIDDLLEAHARKHILIVSHGSFIRHLLRKLAPTLTITEHLKNTSVTRFTIKDNLWDCELYNCTKHLV</sequence>
<dbReference type="GO" id="GO:0043456">
    <property type="term" value="P:regulation of pentose-phosphate shunt"/>
    <property type="evidence" value="ECO:0007669"/>
    <property type="project" value="TreeGrafter"/>
</dbReference>
<evidence type="ECO:0000313" key="4">
    <source>
        <dbReference type="EMBL" id="MVT40162.1"/>
    </source>
</evidence>
<feature type="active site" description="Proton donor/acceptor" evidence="2">
    <location>
        <position position="83"/>
    </location>
</feature>
<dbReference type="SMART" id="SM00855">
    <property type="entry name" value="PGAM"/>
    <property type="match status" value="1"/>
</dbReference>
<dbReference type="GO" id="GO:0005829">
    <property type="term" value="C:cytosol"/>
    <property type="evidence" value="ECO:0007669"/>
    <property type="project" value="TreeGrafter"/>
</dbReference>
<gene>
    <name evidence="4" type="ORF">GO495_06180</name>
</gene>
<evidence type="ECO:0000313" key="5">
    <source>
        <dbReference type="Proteomes" id="UP000468388"/>
    </source>
</evidence>
<name>A0A6N8J7J2_9BACT</name>
<dbReference type="RefSeq" id="WP_157298789.1">
    <property type="nucleotide sequence ID" value="NZ_BAAAZB010000005.1"/>
</dbReference>
<reference evidence="4 5" key="1">
    <citation type="submission" date="2019-12" db="EMBL/GenBank/DDBJ databases">
        <title>The draft genomic sequence of strain Chitinophaga oryziterrae JCM 16595.</title>
        <authorList>
            <person name="Zhang X."/>
        </authorList>
    </citation>
    <scope>NUCLEOTIDE SEQUENCE [LARGE SCALE GENOMIC DNA]</scope>
    <source>
        <strain evidence="4 5">JCM 16595</strain>
    </source>
</reference>
<evidence type="ECO:0000256" key="2">
    <source>
        <dbReference type="PIRSR" id="PIRSR613078-1"/>
    </source>
</evidence>
<organism evidence="4 5">
    <name type="scientific">Chitinophaga oryziterrae</name>
    <dbReference type="NCBI Taxonomy" id="1031224"/>
    <lineage>
        <taxon>Bacteria</taxon>
        <taxon>Pseudomonadati</taxon>
        <taxon>Bacteroidota</taxon>
        <taxon>Chitinophagia</taxon>
        <taxon>Chitinophagales</taxon>
        <taxon>Chitinophagaceae</taxon>
        <taxon>Chitinophaga</taxon>
    </lineage>
</organism>
<dbReference type="InterPro" id="IPR029033">
    <property type="entry name" value="His_PPase_superfam"/>
</dbReference>
<dbReference type="SUPFAM" id="SSF53254">
    <property type="entry name" value="Phosphoglycerate mutase-like"/>
    <property type="match status" value="1"/>
</dbReference>
<dbReference type="OrthoDB" id="9782128at2"/>
<dbReference type="InterPro" id="IPR013078">
    <property type="entry name" value="His_Pase_superF_clade-1"/>
</dbReference>
<feature type="active site" description="Tele-phosphohistidine intermediate" evidence="2">
    <location>
        <position position="9"/>
    </location>
</feature>
<accession>A0A6N8J7J2</accession>
<dbReference type="EMBL" id="WRXO01000001">
    <property type="protein sequence ID" value="MVT40162.1"/>
    <property type="molecule type" value="Genomic_DNA"/>
</dbReference>
<feature type="binding site" evidence="3">
    <location>
        <position position="58"/>
    </location>
    <ligand>
        <name>substrate</name>
    </ligand>
</feature>
<dbReference type="AlphaFoldDB" id="A0A6N8J7J2"/>
<dbReference type="InterPro" id="IPR051695">
    <property type="entry name" value="Phosphoglycerate_Mutase"/>
</dbReference>
<dbReference type="PANTHER" id="PTHR46517:SF1">
    <property type="entry name" value="FRUCTOSE-2,6-BISPHOSPHATASE TIGAR"/>
    <property type="match status" value="1"/>
</dbReference>
<dbReference type="CDD" id="cd07067">
    <property type="entry name" value="HP_PGM_like"/>
    <property type="match status" value="1"/>
</dbReference>
<evidence type="ECO:0000256" key="1">
    <source>
        <dbReference type="ARBA" id="ARBA00022801"/>
    </source>
</evidence>
<dbReference type="Pfam" id="PF00300">
    <property type="entry name" value="His_Phos_1"/>
    <property type="match status" value="1"/>
</dbReference>
<dbReference type="PANTHER" id="PTHR46517">
    <property type="entry name" value="FRUCTOSE-2,6-BISPHOSPHATASE TIGAR"/>
    <property type="match status" value="1"/>
</dbReference>
<proteinExistence type="predicted"/>
<comment type="caution">
    <text evidence="4">The sequence shown here is derived from an EMBL/GenBank/DDBJ whole genome shotgun (WGS) entry which is preliminary data.</text>
</comment>
<feature type="binding site" evidence="3">
    <location>
        <begin position="8"/>
        <end position="15"/>
    </location>
    <ligand>
        <name>substrate</name>
    </ligand>
</feature>
<keyword evidence="1" id="KW-0378">Hydrolase</keyword>
<dbReference type="GO" id="GO:0045820">
    <property type="term" value="P:negative regulation of glycolytic process"/>
    <property type="evidence" value="ECO:0007669"/>
    <property type="project" value="TreeGrafter"/>
</dbReference>
<evidence type="ECO:0000256" key="3">
    <source>
        <dbReference type="PIRSR" id="PIRSR613078-2"/>
    </source>
</evidence>
<keyword evidence="5" id="KW-1185">Reference proteome</keyword>